<dbReference type="PRINTS" id="PR00081">
    <property type="entry name" value="GDHRDH"/>
</dbReference>
<dbReference type="InterPro" id="IPR057326">
    <property type="entry name" value="KR_dom"/>
</dbReference>
<dbReference type="RefSeq" id="WP_125211128.1">
    <property type="nucleotide sequence ID" value="NZ_JBEXUN010000005.1"/>
</dbReference>
<proteinExistence type="inferred from homology"/>
<evidence type="ECO:0000256" key="3">
    <source>
        <dbReference type="ARBA" id="ARBA00023027"/>
    </source>
</evidence>
<dbReference type="SMART" id="SM00822">
    <property type="entry name" value="PKS_KR"/>
    <property type="match status" value="1"/>
</dbReference>
<evidence type="ECO:0000313" key="5">
    <source>
        <dbReference type="EMBL" id="RRQ88427.1"/>
    </source>
</evidence>
<dbReference type="InterPro" id="IPR020904">
    <property type="entry name" value="Sc_DH/Rdtase_CS"/>
</dbReference>
<comment type="similarity">
    <text evidence="1">Belongs to the short-chain dehydrogenases/reductases (SDR) family.</text>
</comment>
<reference evidence="5 6" key="1">
    <citation type="submission" date="2017-10" db="EMBL/GenBank/DDBJ databases">
        <title>Draft genome of actinobacteria isolated from guarana (Paullinia cupana (Mart.) Ducke.</title>
        <authorList>
            <person name="Siqueira K.A."/>
            <person name="Liotti R.G."/>
            <person name="Mendes T.A."/>
            <person name="Soares M.A."/>
        </authorList>
    </citation>
    <scope>NUCLEOTIDE SEQUENCE [LARGE SCALE GENOMIC DNA]</scope>
    <source>
        <strain evidence="5 6">199</strain>
    </source>
</reference>
<dbReference type="FunFam" id="3.40.50.720:FF:000084">
    <property type="entry name" value="Short-chain dehydrogenase reductase"/>
    <property type="match status" value="1"/>
</dbReference>
<dbReference type="NCBIfam" id="NF005559">
    <property type="entry name" value="PRK07231.1"/>
    <property type="match status" value="1"/>
</dbReference>
<name>A0A426SCD7_9ACTN</name>
<feature type="domain" description="Ketoreductase" evidence="4">
    <location>
        <begin position="4"/>
        <end position="197"/>
    </location>
</feature>
<dbReference type="GO" id="GO:0016491">
    <property type="term" value="F:oxidoreductase activity"/>
    <property type="evidence" value="ECO:0007669"/>
    <property type="project" value="UniProtKB-KW"/>
</dbReference>
<dbReference type="PANTHER" id="PTHR24321">
    <property type="entry name" value="DEHYDROGENASES, SHORT CHAIN"/>
    <property type="match status" value="1"/>
</dbReference>
<dbReference type="SUPFAM" id="SSF51735">
    <property type="entry name" value="NAD(P)-binding Rossmann-fold domains"/>
    <property type="match status" value="1"/>
</dbReference>
<keyword evidence="6" id="KW-1185">Reference proteome</keyword>
<dbReference type="Pfam" id="PF13561">
    <property type="entry name" value="adh_short_C2"/>
    <property type="match status" value="1"/>
</dbReference>
<evidence type="ECO:0000313" key="6">
    <source>
        <dbReference type="Proteomes" id="UP000276379"/>
    </source>
</evidence>
<evidence type="ECO:0000256" key="2">
    <source>
        <dbReference type="ARBA" id="ARBA00023002"/>
    </source>
</evidence>
<keyword evidence="2" id="KW-0560">Oxidoreductase</keyword>
<keyword evidence="3" id="KW-0520">NAD</keyword>
<evidence type="ECO:0000259" key="4">
    <source>
        <dbReference type="SMART" id="SM00822"/>
    </source>
</evidence>
<dbReference type="CDD" id="cd05233">
    <property type="entry name" value="SDR_c"/>
    <property type="match status" value="1"/>
</dbReference>
<dbReference type="PRINTS" id="PR00080">
    <property type="entry name" value="SDRFAMILY"/>
</dbReference>
<sequence length="257" mass="26556">MSAPVVVITGALSGIGRATALAYARQGADVVVSGRHPDPGKELTGELEGLGGRALFVQADVRLEEDVSDLVDQAVDRFGRIDVALNNAGTEGRSAPITAVTDDDYAATFDTNVKGTLLSLKHEFRAMREHGGGSIVNVSSVYGRMGYPEAAVYAGSKHAVIGITKAAALEGAAHGIRVNAVAPGFTRTGMYERVTGDDRTREAVNSVLPLHRPGAPEEVADAVIFLGSDRASYITGQTLTLDGGLMAGGPLFPGPGA</sequence>
<dbReference type="Gene3D" id="3.40.50.720">
    <property type="entry name" value="NAD(P)-binding Rossmann-like Domain"/>
    <property type="match status" value="1"/>
</dbReference>
<dbReference type="InterPro" id="IPR002347">
    <property type="entry name" value="SDR_fam"/>
</dbReference>
<dbReference type="Proteomes" id="UP000276379">
    <property type="component" value="Unassembled WGS sequence"/>
</dbReference>
<dbReference type="InterPro" id="IPR036291">
    <property type="entry name" value="NAD(P)-bd_dom_sf"/>
</dbReference>
<dbReference type="AlphaFoldDB" id="A0A426SCD7"/>
<accession>A0A426SCD7</accession>
<comment type="caution">
    <text evidence="5">The sequence shown here is derived from an EMBL/GenBank/DDBJ whole genome shotgun (WGS) entry which is preliminary data.</text>
</comment>
<dbReference type="EMBL" id="PDES01000002">
    <property type="protein sequence ID" value="RRQ88427.1"/>
    <property type="molecule type" value="Genomic_DNA"/>
</dbReference>
<evidence type="ECO:0000256" key="1">
    <source>
        <dbReference type="ARBA" id="ARBA00006484"/>
    </source>
</evidence>
<organism evidence="5 6">
    <name type="scientific">Streptomyces griseofuscus</name>
    <dbReference type="NCBI Taxonomy" id="146922"/>
    <lineage>
        <taxon>Bacteria</taxon>
        <taxon>Bacillati</taxon>
        <taxon>Actinomycetota</taxon>
        <taxon>Actinomycetes</taxon>
        <taxon>Kitasatosporales</taxon>
        <taxon>Streptomycetaceae</taxon>
        <taxon>Streptomyces</taxon>
    </lineage>
</organism>
<protein>
    <submittedName>
        <fullName evidence="5">SDR family oxidoreductase</fullName>
    </submittedName>
</protein>
<dbReference type="PANTHER" id="PTHR24321:SF8">
    <property type="entry name" value="ESTRADIOL 17-BETA-DEHYDROGENASE 8-RELATED"/>
    <property type="match status" value="1"/>
</dbReference>
<gene>
    <name evidence="5" type="ORF">CQW44_04405</name>
</gene>
<dbReference type="PROSITE" id="PS00061">
    <property type="entry name" value="ADH_SHORT"/>
    <property type="match status" value="1"/>
</dbReference>